<gene>
    <name evidence="2" type="ORF">AQJ91_20160</name>
</gene>
<comment type="caution">
    <text evidence="2">The sequence shown here is derived from an EMBL/GenBank/DDBJ whole genome shotgun (WGS) entry which is preliminary data.</text>
</comment>
<feature type="region of interest" description="Disordered" evidence="1">
    <location>
        <begin position="1"/>
        <end position="20"/>
    </location>
</feature>
<name>A0A101UYV2_9ACTN</name>
<proteinExistence type="predicted"/>
<dbReference type="RefSeq" id="WP_067023419.1">
    <property type="nucleotide sequence ID" value="NZ_KQ949086.1"/>
</dbReference>
<evidence type="ECO:0000256" key="1">
    <source>
        <dbReference type="SAM" id="MobiDB-lite"/>
    </source>
</evidence>
<dbReference type="EMBL" id="LMXB01000053">
    <property type="protein sequence ID" value="KUO19286.1"/>
    <property type="molecule type" value="Genomic_DNA"/>
</dbReference>
<dbReference type="AlphaFoldDB" id="A0A101UYV2"/>
<reference evidence="2 3" key="1">
    <citation type="submission" date="2015-10" db="EMBL/GenBank/DDBJ databases">
        <title>Draft genome sequence of Streptomyces sp. RV15, isolated from a marine sponge.</title>
        <authorList>
            <person name="Ruckert C."/>
            <person name="Abdelmohsen U.R."/>
            <person name="Winkler A."/>
            <person name="Hentschel U."/>
            <person name="Kalinowski J."/>
            <person name="Kampfer P."/>
            <person name="Glaeser S."/>
        </authorList>
    </citation>
    <scope>NUCLEOTIDE SEQUENCE [LARGE SCALE GENOMIC DNA]</scope>
    <source>
        <strain evidence="2 3">RV15</strain>
    </source>
</reference>
<evidence type="ECO:0000313" key="3">
    <source>
        <dbReference type="Proteomes" id="UP000053260"/>
    </source>
</evidence>
<evidence type="ECO:0000313" key="2">
    <source>
        <dbReference type="EMBL" id="KUO19286.1"/>
    </source>
</evidence>
<dbReference type="OrthoDB" id="2895671at2"/>
<dbReference type="Proteomes" id="UP000053260">
    <property type="component" value="Unassembled WGS sequence"/>
</dbReference>
<organism evidence="2 3">
    <name type="scientific">Streptomyces dysideae</name>
    <dbReference type="NCBI Taxonomy" id="909626"/>
    <lineage>
        <taxon>Bacteria</taxon>
        <taxon>Bacillati</taxon>
        <taxon>Actinomycetota</taxon>
        <taxon>Actinomycetes</taxon>
        <taxon>Kitasatosporales</taxon>
        <taxon>Streptomycetaceae</taxon>
        <taxon>Streptomyces</taxon>
    </lineage>
</organism>
<sequence length="98" mass="10193">MVQTSWTTKGVFAGHGGARTDEAGIVTGDLTVHTTWDGRQADVAVQYSGTAQWFTLSGSPVPCPSREDSRRLHQAAVEAVRAGGGATVPQSHPLGGYA</sequence>
<keyword evidence="3" id="KW-1185">Reference proteome</keyword>
<protein>
    <submittedName>
        <fullName evidence="2">Uncharacterized protein</fullName>
    </submittedName>
</protein>
<accession>A0A101UYV2</accession>